<evidence type="ECO:0000313" key="3">
    <source>
        <dbReference type="Proteomes" id="UP000054477"/>
    </source>
</evidence>
<evidence type="ECO:0000313" key="2">
    <source>
        <dbReference type="EMBL" id="KIK01627.1"/>
    </source>
</evidence>
<feature type="compositionally biased region" description="Polar residues" evidence="1">
    <location>
        <begin position="80"/>
        <end position="92"/>
    </location>
</feature>
<dbReference type="EMBL" id="KN838604">
    <property type="protein sequence ID" value="KIK01627.1"/>
    <property type="molecule type" value="Genomic_DNA"/>
</dbReference>
<organism evidence="2 3">
    <name type="scientific">Laccaria amethystina LaAM-08-1</name>
    <dbReference type="NCBI Taxonomy" id="1095629"/>
    <lineage>
        <taxon>Eukaryota</taxon>
        <taxon>Fungi</taxon>
        <taxon>Dikarya</taxon>
        <taxon>Basidiomycota</taxon>
        <taxon>Agaricomycotina</taxon>
        <taxon>Agaricomycetes</taxon>
        <taxon>Agaricomycetidae</taxon>
        <taxon>Agaricales</taxon>
        <taxon>Agaricineae</taxon>
        <taxon>Hydnangiaceae</taxon>
        <taxon>Laccaria</taxon>
    </lineage>
</organism>
<reference evidence="2 3" key="1">
    <citation type="submission" date="2014-04" db="EMBL/GenBank/DDBJ databases">
        <authorList>
            <consortium name="DOE Joint Genome Institute"/>
            <person name="Kuo A."/>
            <person name="Kohler A."/>
            <person name="Nagy L.G."/>
            <person name="Floudas D."/>
            <person name="Copeland A."/>
            <person name="Barry K.W."/>
            <person name="Cichocki N."/>
            <person name="Veneault-Fourrey C."/>
            <person name="LaButti K."/>
            <person name="Lindquist E.A."/>
            <person name="Lipzen A."/>
            <person name="Lundell T."/>
            <person name="Morin E."/>
            <person name="Murat C."/>
            <person name="Sun H."/>
            <person name="Tunlid A."/>
            <person name="Henrissat B."/>
            <person name="Grigoriev I.V."/>
            <person name="Hibbett D.S."/>
            <person name="Martin F."/>
            <person name="Nordberg H.P."/>
            <person name="Cantor M.N."/>
            <person name="Hua S.X."/>
        </authorList>
    </citation>
    <scope>NUCLEOTIDE SEQUENCE [LARGE SCALE GENOMIC DNA]</scope>
    <source>
        <strain evidence="2 3">LaAM-08-1</strain>
    </source>
</reference>
<keyword evidence="3" id="KW-1185">Reference proteome</keyword>
<proteinExistence type="predicted"/>
<feature type="region of interest" description="Disordered" evidence="1">
    <location>
        <begin position="53"/>
        <end position="92"/>
    </location>
</feature>
<reference evidence="3" key="2">
    <citation type="submission" date="2015-01" db="EMBL/GenBank/DDBJ databases">
        <title>Evolutionary Origins and Diversification of the Mycorrhizal Mutualists.</title>
        <authorList>
            <consortium name="DOE Joint Genome Institute"/>
            <consortium name="Mycorrhizal Genomics Consortium"/>
            <person name="Kohler A."/>
            <person name="Kuo A."/>
            <person name="Nagy L.G."/>
            <person name="Floudas D."/>
            <person name="Copeland A."/>
            <person name="Barry K.W."/>
            <person name="Cichocki N."/>
            <person name="Veneault-Fourrey C."/>
            <person name="LaButti K."/>
            <person name="Lindquist E.A."/>
            <person name="Lipzen A."/>
            <person name="Lundell T."/>
            <person name="Morin E."/>
            <person name="Murat C."/>
            <person name="Riley R."/>
            <person name="Ohm R."/>
            <person name="Sun H."/>
            <person name="Tunlid A."/>
            <person name="Henrissat B."/>
            <person name="Grigoriev I.V."/>
            <person name="Hibbett D.S."/>
            <person name="Martin F."/>
        </authorList>
    </citation>
    <scope>NUCLEOTIDE SEQUENCE [LARGE SCALE GENOMIC DNA]</scope>
    <source>
        <strain evidence="3">LaAM-08-1</strain>
    </source>
</reference>
<name>A0A0C9XVG9_9AGAR</name>
<dbReference type="HOGENOM" id="CLU_1855592_0_0_1"/>
<accession>A0A0C9XVG9</accession>
<feature type="compositionally biased region" description="Polar residues" evidence="1">
    <location>
        <begin position="10"/>
        <end position="19"/>
    </location>
</feature>
<feature type="region of interest" description="Disordered" evidence="1">
    <location>
        <begin position="1"/>
        <end position="21"/>
    </location>
</feature>
<dbReference type="AlphaFoldDB" id="A0A0C9XVG9"/>
<protein>
    <submittedName>
        <fullName evidence="2">Uncharacterized protein</fullName>
    </submittedName>
</protein>
<evidence type="ECO:0000256" key="1">
    <source>
        <dbReference type="SAM" id="MobiDB-lite"/>
    </source>
</evidence>
<sequence length="138" mass="14800">MAPADDASSRPITSGQSCPLQREGAVILLTEAEKELEAAMLCSSPLPELSILGKRLCQQDDPANGGDTEPEDDPSTTPTQSQALPPSISNTTAASLRYARRKKLRADQHDELEAFLLVSPTVPLTCCSTWTSKHPGRI</sequence>
<gene>
    <name evidence="2" type="ORF">K443DRAFT_6805</name>
</gene>
<dbReference type="Proteomes" id="UP000054477">
    <property type="component" value="Unassembled WGS sequence"/>
</dbReference>